<reference evidence="12 13" key="1">
    <citation type="submission" date="2024-06" db="EMBL/GenBank/DDBJ databases">
        <title>The Natural Products Discovery Center: Release of the First 8490 Sequenced Strains for Exploring Actinobacteria Biosynthetic Diversity.</title>
        <authorList>
            <person name="Kalkreuter E."/>
            <person name="Kautsar S.A."/>
            <person name="Yang D."/>
            <person name="Bader C.D."/>
            <person name="Teijaro C.N."/>
            <person name="Fluegel L."/>
            <person name="Davis C.M."/>
            <person name="Simpson J.R."/>
            <person name="Lauterbach L."/>
            <person name="Steele A.D."/>
            <person name="Gui C."/>
            <person name="Meng S."/>
            <person name="Li G."/>
            <person name="Viehrig K."/>
            <person name="Ye F."/>
            <person name="Su P."/>
            <person name="Kiefer A.F."/>
            <person name="Nichols A."/>
            <person name="Cepeda A.J."/>
            <person name="Yan W."/>
            <person name="Fan B."/>
            <person name="Jiang Y."/>
            <person name="Adhikari A."/>
            <person name="Zheng C.-J."/>
            <person name="Schuster L."/>
            <person name="Cowan T.M."/>
            <person name="Smanski M.J."/>
            <person name="Chevrette M.G."/>
            <person name="De Carvalho L.P.S."/>
            <person name="Shen B."/>
        </authorList>
    </citation>
    <scope>NUCLEOTIDE SEQUENCE [LARGE SCALE GENOMIC DNA]</scope>
    <source>
        <strain evidence="12 13">NPDC033039</strain>
    </source>
</reference>
<dbReference type="PANTHER" id="PTHR43538">
    <property type="entry name" value="ALPHA-IPM SYNTHASE/HOMOCITRATE SYNTHASE"/>
    <property type="match status" value="1"/>
</dbReference>
<evidence type="ECO:0000256" key="3">
    <source>
        <dbReference type="ARBA" id="ARBA00022605"/>
    </source>
</evidence>
<dbReference type="InterPro" id="IPR000891">
    <property type="entry name" value="PYR_CT"/>
</dbReference>
<evidence type="ECO:0000313" key="12">
    <source>
        <dbReference type="EMBL" id="MEU3709519.1"/>
    </source>
</evidence>
<dbReference type="Gene3D" id="1.10.238.260">
    <property type="match status" value="1"/>
</dbReference>
<dbReference type="NCBIfam" id="TIGR00977">
    <property type="entry name" value="citramal_synth"/>
    <property type="match status" value="1"/>
</dbReference>
<proteinExistence type="inferred from homology"/>
<dbReference type="InterPro" id="IPR002034">
    <property type="entry name" value="AIPM/Hcit_synth_CS"/>
</dbReference>
<keyword evidence="6" id="KW-0100">Branched-chain amino acid biosynthesis</keyword>
<evidence type="ECO:0000256" key="6">
    <source>
        <dbReference type="ARBA" id="ARBA00023304"/>
    </source>
</evidence>
<keyword evidence="3" id="KW-0028">Amino-acid biosynthesis</keyword>
<evidence type="ECO:0000256" key="4">
    <source>
        <dbReference type="ARBA" id="ARBA00022624"/>
    </source>
</evidence>
<comment type="catalytic activity">
    <reaction evidence="7">
        <text>pyruvate + acetyl-CoA + H2O = (3R)-citramalate + CoA + H(+)</text>
        <dbReference type="Rhea" id="RHEA:19045"/>
        <dbReference type="ChEBI" id="CHEBI:15361"/>
        <dbReference type="ChEBI" id="CHEBI:15377"/>
        <dbReference type="ChEBI" id="CHEBI:15378"/>
        <dbReference type="ChEBI" id="CHEBI:30934"/>
        <dbReference type="ChEBI" id="CHEBI:57287"/>
        <dbReference type="ChEBI" id="CHEBI:57288"/>
        <dbReference type="EC" id="2.3.3.21"/>
    </reaction>
</comment>
<gene>
    <name evidence="12" type="primary">cimA</name>
    <name evidence="12" type="ORF">AB0E61_05395</name>
</gene>
<dbReference type="PROSITE" id="PS50991">
    <property type="entry name" value="PYR_CT"/>
    <property type="match status" value="1"/>
</dbReference>
<dbReference type="SMART" id="SM00917">
    <property type="entry name" value="LeuA_dimer"/>
    <property type="match status" value="1"/>
</dbReference>
<organism evidence="12 13">
    <name type="scientific">Streptomyces catenulae</name>
    <dbReference type="NCBI Taxonomy" id="66875"/>
    <lineage>
        <taxon>Bacteria</taxon>
        <taxon>Bacillati</taxon>
        <taxon>Actinomycetota</taxon>
        <taxon>Actinomycetes</taxon>
        <taxon>Kitasatosporales</taxon>
        <taxon>Streptomycetaceae</taxon>
        <taxon>Streptomyces</taxon>
    </lineage>
</organism>
<dbReference type="Proteomes" id="UP001550853">
    <property type="component" value="Unassembled WGS sequence"/>
</dbReference>
<dbReference type="InterPro" id="IPR005675">
    <property type="entry name" value="Citramal_synthase"/>
</dbReference>
<dbReference type="InterPro" id="IPR013709">
    <property type="entry name" value="2-isopropylmalate_synth_dimer"/>
</dbReference>
<dbReference type="CDD" id="cd07941">
    <property type="entry name" value="DRE_TIM_LeuA3"/>
    <property type="match status" value="1"/>
</dbReference>
<dbReference type="Gene3D" id="3.20.20.70">
    <property type="entry name" value="Aldolase class I"/>
    <property type="match status" value="1"/>
</dbReference>
<keyword evidence="4" id="KW-0412">Isoleucine biosynthesis</keyword>
<evidence type="ECO:0000256" key="7">
    <source>
        <dbReference type="ARBA" id="ARBA00048263"/>
    </source>
</evidence>
<dbReference type="SUPFAM" id="SSF51569">
    <property type="entry name" value="Aldolase"/>
    <property type="match status" value="1"/>
</dbReference>
<protein>
    <recommendedName>
        <fullName evidence="8">Citramalate synthase</fullName>
        <ecNumber evidence="8">2.3.3.21</ecNumber>
    </recommendedName>
</protein>
<evidence type="ECO:0000259" key="11">
    <source>
        <dbReference type="PROSITE" id="PS50991"/>
    </source>
</evidence>
<comment type="similarity">
    <text evidence="2 9">Belongs to the alpha-IPM synthase/homocitrate synthase family.</text>
</comment>
<dbReference type="SUPFAM" id="SSF110921">
    <property type="entry name" value="2-isopropylmalate synthase LeuA, allosteric (dimerisation) domain"/>
    <property type="match status" value="1"/>
</dbReference>
<dbReference type="InterPro" id="IPR013785">
    <property type="entry name" value="Aldolase_TIM"/>
</dbReference>
<sequence>MTDAHAAPASPEPRPAGAVPDDFHVFDTTLRDGAQREGINLTVADKLTLARHLDDYGVGFIEGGWPGANPRDTEFFQRARAEIDFRHAQLVAFGATRKAGVRVEDDPQVAALVESGAPVVTLVAKSHVGHVALALRTTPEENLAMVADTVAYLRDQGRRVFLDCEHFFDGYALDAAYAKQVVRTASEAGADVVVLCDTNGGMLPAQVAAVVRTVLADTGARLGIHAQDDTGCAVANTLAAVDAGATHVQCTANGYGERVGNSNLFPVVAALELKYGRAVLPPGKLAETTRVSHAIAEVVNLTPATHQPYVGVSAFAHKAGLHASAIKVDPDLYQHIDPALVGNTMRMLVSDMAGRASIELKGKELGIDLGGDRELVGRVVARVKERELAGYTYEAADASFELLLRDELARGGERGRAARFFRTESWRAIVEDRPDGSHANEATVKLWAKGERIVATAEGNGPVNALDRALRVGLERIYPQLARIELVDYKVRILEGRQGTGSITRVLISSTDGNGEWSTVGVAENVIAASWQALDDAYAYGLLRAGVEPQE</sequence>
<dbReference type="Pfam" id="PF00682">
    <property type="entry name" value="HMGL-like"/>
    <property type="match status" value="1"/>
</dbReference>
<dbReference type="InterPro" id="IPR054691">
    <property type="entry name" value="LeuA/HCS_post-cat"/>
</dbReference>
<evidence type="ECO:0000313" key="13">
    <source>
        <dbReference type="Proteomes" id="UP001550853"/>
    </source>
</evidence>
<feature type="domain" description="Pyruvate carboxyltransferase" evidence="11">
    <location>
        <begin position="23"/>
        <end position="286"/>
    </location>
</feature>
<keyword evidence="5 9" id="KW-0808">Transferase</keyword>
<comment type="caution">
    <text evidence="12">The sequence shown here is derived from an EMBL/GenBank/DDBJ whole genome shotgun (WGS) entry which is preliminary data.</text>
</comment>
<dbReference type="EC" id="2.3.3.21" evidence="8"/>
<dbReference type="RefSeq" id="WP_030284888.1">
    <property type="nucleotide sequence ID" value="NZ_JBEZVI010000003.1"/>
</dbReference>
<evidence type="ECO:0000256" key="10">
    <source>
        <dbReference type="SAM" id="MobiDB-lite"/>
    </source>
</evidence>
<name>A0ABV2YVE6_9ACTN</name>
<evidence type="ECO:0000256" key="2">
    <source>
        <dbReference type="ARBA" id="ARBA00006154"/>
    </source>
</evidence>
<dbReference type="EMBL" id="JBEZVI010000003">
    <property type="protein sequence ID" value="MEU3709519.1"/>
    <property type="molecule type" value="Genomic_DNA"/>
</dbReference>
<dbReference type="PANTHER" id="PTHR43538:SF1">
    <property type="entry name" value="(R)-CITRAMALATE SYNTHASE"/>
    <property type="match status" value="1"/>
</dbReference>
<comment type="pathway">
    <text evidence="1">Amino-acid biosynthesis; L-isoleucine biosynthesis; 2-oxobutanoate from pyruvate: step 1/3.</text>
</comment>
<dbReference type="Gene3D" id="3.30.160.270">
    <property type="match status" value="1"/>
</dbReference>
<keyword evidence="13" id="KW-1185">Reference proteome</keyword>
<dbReference type="InterPro" id="IPR036230">
    <property type="entry name" value="LeuA_allosteric_dom_sf"/>
</dbReference>
<evidence type="ECO:0000256" key="8">
    <source>
        <dbReference type="NCBIfam" id="TIGR00977"/>
    </source>
</evidence>
<feature type="region of interest" description="Disordered" evidence="10">
    <location>
        <begin position="1"/>
        <end position="20"/>
    </location>
</feature>
<evidence type="ECO:0000256" key="1">
    <source>
        <dbReference type="ARBA" id="ARBA00004743"/>
    </source>
</evidence>
<dbReference type="Pfam" id="PF22617">
    <property type="entry name" value="HCS_D2"/>
    <property type="match status" value="1"/>
</dbReference>
<evidence type="ECO:0000256" key="9">
    <source>
        <dbReference type="RuleBase" id="RU003523"/>
    </source>
</evidence>
<evidence type="ECO:0000256" key="5">
    <source>
        <dbReference type="ARBA" id="ARBA00022679"/>
    </source>
</evidence>
<accession>A0ABV2YVE6</accession>
<dbReference type="Pfam" id="PF08502">
    <property type="entry name" value="LeuA_dimer"/>
    <property type="match status" value="1"/>
</dbReference>
<dbReference type="PROSITE" id="PS00815">
    <property type="entry name" value="AIPM_HOMOCIT_SYNTH_1"/>
    <property type="match status" value="1"/>
</dbReference>